<gene>
    <name evidence="1" type="ORF">GCM10007147_44950</name>
</gene>
<organism evidence="1 2">
    <name type="scientific">Nocardiopsis kunsanensis</name>
    <dbReference type="NCBI Taxonomy" id="141693"/>
    <lineage>
        <taxon>Bacteria</taxon>
        <taxon>Bacillati</taxon>
        <taxon>Actinomycetota</taxon>
        <taxon>Actinomycetes</taxon>
        <taxon>Streptosporangiales</taxon>
        <taxon>Nocardiopsidaceae</taxon>
        <taxon>Nocardiopsis</taxon>
    </lineage>
</organism>
<name>A0A918XKX7_9ACTN</name>
<sequence length="63" mass="7067">MFTRLPGSAHDATRDTSWVQPYALADGSYLHQARCSCGWYSDVFINEAAFTDAVRQSHDRTGQ</sequence>
<keyword evidence="2" id="KW-1185">Reference proteome</keyword>
<reference evidence="1 2" key="1">
    <citation type="journal article" date="2014" name="Int. J. Syst. Evol. Microbiol.">
        <title>Complete genome sequence of Corynebacterium casei LMG S-19264T (=DSM 44701T), isolated from a smear-ripened cheese.</title>
        <authorList>
            <consortium name="US DOE Joint Genome Institute (JGI-PGF)"/>
            <person name="Walter F."/>
            <person name="Albersmeier A."/>
            <person name="Kalinowski J."/>
            <person name="Ruckert C."/>
        </authorList>
    </citation>
    <scope>NUCLEOTIDE SEQUENCE [LARGE SCALE GENOMIC DNA]</scope>
    <source>
        <strain evidence="1 2">KCTC 19473</strain>
    </source>
</reference>
<protein>
    <submittedName>
        <fullName evidence="1">Uncharacterized protein</fullName>
    </submittedName>
</protein>
<accession>A0A918XKX7</accession>
<comment type="caution">
    <text evidence="1">The sequence shown here is derived from an EMBL/GenBank/DDBJ whole genome shotgun (WGS) entry which is preliminary data.</text>
</comment>
<dbReference type="RefSeq" id="WP_193518702.1">
    <property type="nucleotide sequence ID" value="NZ_BMXL01000045.1"/>
</dbReference>
<dbReference type="AlphaFoldDB" id="A0A918XKX7"/>
<dbReference type="EMBL" id="BMXL01000045">
    <property type="protein sequence ID" value="GHD37137.1"/>
    <property type="molecule type" value="Genomic_DNA"/>
</dbReference>
<proteinExistence type="predicted"/>
<evidence type="ECO:0000313" key="1">
    <source>
        <dbReference type="EMBL" id="GHD37137.1"/>
    </source>
</evidence>
<evidence type="ECO:0000313" key="2">
    <source>
        <dbReference type="Proteomes" id="UP000654947"/>
    </source>
</evidence>
<dbReference type="Proteomes" id="UP000654947">
    <property type="component" value="Unassembled WGS sequence"/>
</dbReference>